<dbReference type="SFLD" id="SFLDG01205">
    <property type="entry name" value="AMPS.1"/>
    <property type="match status" value="1"/>
</dbReference>
<dbReference type="GO" id="GO:0006749">
    <property type="term" value="P:glutathione metabolic process"/>
    <property type="evidence" value="ECO:0007669"/>
    <property type="project" value="TreeGrafter"/>
</dbReference>
<dbReference type="InterPro" id="IPR040079">
    <property type="entry name" value="Glutathione_S-Trfase"/>
</dbReference>
<dbReference type="GO" id="GO:0004602">
    <property type="term" value="F:glutathione peroxidase activity"/>
    <property type="evidence" value="ECO:0007669"/>
    <property type="project" value="UniProtKB-ARBA"/>
</dbReference>
<dbReference type="AlphaFoldDB" id="A0A6H5IE39"/>
<dbReference type="Pfam" id="PF02798">
    <property type="entry name" value="GST_N"/>
    <property type="match status" value="1"/>
</dbReference>
<feature type="domain" description="GST C-terminal" evidence="7">
    <location>
        <begin position="81"/>
        <end position="202"/>
    </location>
</feature>
<dbReference type="GO" id="GO:0004364">
    <property type="term" value="F:glutathione transferase activity"/>
    <property type="evidence" value="ECO:0007669"/>
    <property type="project" value="UniProtKB-EC"/>
</dbReference>
<comment type="similarity">
    <text evidence="4">Belongs to the GST superfamily. Sigma family.</text>
</comment>
<dbReference type="Gene3D" id="1.20.1050.10">
    <property type="match status" value="1"/>
</dbReference>
<dbReference type="SUPFAM" id="SSF52833">
    <property type="entry name" value="Thioredoxin-like"/>
    <property type="match status" value="1"/>
</dbReference>
<feature type="domain" description="GST N-terminal" evidence="6">
    <location>
        <begin position="2"/>
        <end position="79"/>
    </location>
</feature>
<dbReference type="CDD" id="cd03039">
    <property type="entry name" value="GST_N_Sigma_like"/>
    <property type="match status" value="1"/>
</dbReference>
<dbReference type="PANTHER" id="PTHR11571">
    <property type="entry name" value="GLUTATHIONE S-TRANSFERASE"/>
    <property type="match status" value="1"/>
</dbReference>
<dbReference type="PROSITE" id="PS50404">
    <property type="entry name" value="GST_NTER"/>
    <property type="match status" value="1"/>
</dbReference>
<dbReference type="InterPro" id="IPR010987">
    <property type="entry name" value="Glutathione-S-Trfase_C-like"/>
</dbReference>
<evidence type="ECO:0000313" key="9">
    <source>
        <dbReference type="Proteomes" id="UP000479190"/>
    </source>
</evidence>
<gene>
    <name evidence="8" type="ORF">TBRA_LOCUS6730</name>
</gene>
<evidence type="ECO:0000256" key="1">
    <source>
        <dbReference type="ARBA" id="ARBA00011738"/>
    </source>
</evidence>
<keyword evidence="9" id="KW-1185">Reference proteome</keyword>
<dbReference type="FunFam" id="3.40.30.10:FF:000035">
    <property type="entry name" value="hematopoietic prostaglandin D synthase"/>
    <property type="match status" value="1"/>
</dbReference>
<evidence type="ECO:0000313" key="8">
    <source>
        <dbReference type="EMBL" id="CAB0034832.1"/>
    </source>
</evidence>
<dbReference type="InterPro" id="IPR050213">
    <property type="entry name" value="GST_superfamily"/>
</dbReference>
<dbReference type="OrthoDB" id="414243at2759"/>
<dbReference type="Pfam" id="PF14497">
    <property type="entry name" value="GST_C_3"/>
    <property type="match status" value="1"/>
</dbReference>
<evidence type="ECO:0000256" key="4">
    <source>
        <dbReference type="ARBA" id="ARBA00038317"/>
    </source>
</evidence>
<dbReference type="CDD" id="cd03192">
    <property type="entry name" value="GST_C_Sigma_like"/>
    <property type="match status" value="1"/>
</dbReference>
<dbReference type="SFLD" id="SFLDG00363">
    <property type="entry name" value="AMPS_(cytGST):_Alpha-__Mu-__Pi"/>
    <property type="match status" value="1"/>
</dbReference>
<proteinExistence type="inferred from homology"/>
<dbReference type="FunFam" id="1.20.1050.10:FF:000030">
    <property type="entry name" value="Glutathione S-transferase S1"/>
    <property type="match status" value="1"/>
</dbReference>
<comment type="subunit">
    <text evidence="1">Homodimer.</text>
</comment>
<name>A0A6H5IE39_9HYME</name>
<reference evidence="8 9" key="1">
    <citation type="submission" date="2020-02" db="EMBL/GenBank/DDBJ databases">
        <authorList>
            <person name="Ferguson B K."/>
        </authorList>
    </citation>
    <scope>NUCLEOTIDE SEQUENCE [LARGE SCALE GENOMIC DNA]</scope>
</reference>
<sequence length="202" mass="23634">MSNYKLTYFNLKGLGEPIRMLLTYGGVDFKDHRIEMEDWPALKSTMPMEQMPVLEIDGKVYHQSIAIGRYLAKKFALYGRDDLEAMSIDGSVADIEDFRQDVTLYFREKDEDLKAKYLKNVETKSVFFLNKFEERAKKNGGYFVGSKLTWADIHFTCIIELVSTVLKRDLLLNYPTLTKLYDNVRSHPKLKDYIQKRPKTHI</sequence>
<dbReference type="PROSITE" id="PS50405">
    <property type="entry name" value="GST_CTER"/>
    <property type="match status" value="1"/>
</dbReference>
<evidence type="ECO:0000259" key="6">
    <source>
        <dbReference type="PROSITE" id="PS50404"/>
    </source>
</evidence>
<dbReference type="InterPro" id="IPR036249">
    <property type="entry name" value="Thioredoxin-like_sf"/>
</dbReference>
<evidence type="ECO:0000256" key="2">
    <source>
        <dbReference type="ARBA" id="ARBA00012452"/>
    </source>
</evidence>
<dbReference type="EC" id="2.5.1.18" evidence="2"/>
<dbReference type="PANTHER" id="PTHR11571:SF224">
    <property type="entry name" value="HEMATOPOIETIC PROSTAGLANDIN D SYNTHASE"/>
    <property type="match status" value="1"/>
</dbReference>
<keyword evidence="3" id="KW-0808">Transferase</keyword>
<dbReference type="InterPro" id="IPR004045">
    <property type="entry name" value="Glutathione_S-Trfase_N"/>
</dbReference>
<dbReference type="SUPFAM" id="SSF47616">
    <property type="entry name" value="GST C-terminal domain-like"/>
    <property type="match status" value="1"/>
</dbReference>
<accession>A0A6H5IE39</accession>
<dbReference type="EMBL" id="CADCXV010000761">
    <property type="protein sequence ID" value="CAB0034832.1"/>
    <property type="molecule type" value="Genomic_DNA"/>
</dbReference>
<dbReference type="Proteomes" id="UP000479190">
    <property type="component" value="Unassembled WGS sequence"/>
</dbReference>
<evidence type="ECO:0000256" key="3">
    <source>
        <dbReference type="ARBA" id="ARBA00022679"/>
    </source>
</evidence>
<comment type="catalytic activity">
    <reaction evidence="5">
        <text>RX + glutathione = an S-substituted glutathione + a halide anion + H(+)</text>
        <dbReference type="Rhea" id="RHEA:16437"/>
        <dbReference type="ChEBI" id="CHEBI:15378"/>
        <dbReference type="ChEBI" id="CHEBI:16042"/>
        <dbReference type="ChEBI" id="CHEBI:17792"/>
        <dbReference type="ChEBI" id="CHEBI:57925"/>
        <dbReference type="ChEBI" id="CHEBI:90779"/>
        <dbReference type="EC" id="2.5.1.18"/>
    </reaction>
</comment>
<dbReference type="InterPro" id="IPR036282">
    <property type="entry name" value="Glutathione-S-Trfase_C_sf"/>
</dbReference>
<evidence type="ECO:0000256" key="5">
    <source>
        <dbReference type="ARBA" id="ARBA00047960"/>
    </source>
</evidence>
<evidence type="ECO:0000259" key="7">
    <source>
        <dbReference type="PROSITE" id="PS50405"/>
    </source>
</evidence>
<dbReference type="Gene3D" id="3.40.30.10">
    <property type="entry name" value="Glutaredoxin"/>
    <property type="match status" value="1"/>
</dbReference>
<protein>
    <recommendedName>
        <fullName evidence="2">glutathione transferase</fullName>
        <ecNumber evidence="2">2.5.1.18</ecNumber>
    </recommendedName>
</protein>
<dbReference type="InterPro" id="IPR004046">
    <property type="entry name" value="GST_C"/>
</dbReference>
<dbReference type="SFLD" id="SFLDS00019">
    <property type="entry name" value="Glutathione_Transferase_(cytos"/>
    <property type="match status" value="1"/>
</dbReference>
<organism evidence="8 9">
    <name type="scientific">Trichogramma brassicae</name>
    <dbReference type="NCBI Taxonomy" id="86971"/>
    <lineage>
        <taxon>Eukaryota</taxon>
        <taxon>Metazoa</taxon>
        <taxon>Ecdysozoa</taxon>
        <taxon>Arthropoda</taxon>
        <taxon>Hexapoda</taxon>
        <taxon>Insecta</taxon>
        <taxon>Pterygota</taxon>
        <taxon>Neoptera</taxon>
        <taxon>Endopterygota</taxon>
        <taxon>Hymenoptera</taxon>
        <taxon>Apocrita</taxon>
        <taxon>Proctotrupomorpha</taxon>
        <taxon>Chalcidoidea</taxon>
        <taxon>Trichogrammatidae</taxon>
        <taxon>Trichogramma</taxon>
    </lineage>
</organism>